<gene>
    <name evidence="2" type="ORF">U9M48_026655</name>
</gene>
<feature type="domain" description="Endonuclease/exonuclease/phosphatase" evidence="1">
    <location>
        <begin position="20"/>
        <end position="184"/>
    </location>
</feature>
<reference evidence="2 3" key="1">
    <citation type="submission" date="2024-02" db="EMBL/GenBank/DDBJ databases">
        <title>High-quality chromosome-scale genome assembly of Pensacola bahiagrass (Paspalum notatum Flugge var. saurae).</title>
        <authorList>
            <person name="Vega J.M."/>
            <person name="Podio M."/>
            <person name="Orjuela J."/>
            <person name="Siena L.A."/>
            <person name="Pessino S.C."/>
            <person name="Combes M.C."/>
            <person name="Mariac C."/>
            <person name="Albertini E."/>
            <person name="Pupilli F."/>
            <person name="Ortiz J.P.A."/>
            <person name="Leblanc O."/>
        </authorList>
    </citation>
    <scope>NUCLEOTIDE SEQUENCE [LARGE SCALE GENOMIC DNA]</scope>
    <source>
        <strain evidence="2">R1</strain>
        <tissue evidence="2">Leaf</tissue>
    </source>
</reference>
<dbReference type="GO" id="GO:0003824">
    <property type="term" value="F:catalytic activity"/>
    <property type="evidence" value="ECO:0007669"/>
    <property type="project" value="InterPro"/>
</dbReference>
<dbReference type="InterPro" id="IPR036691">
    <property type="entry name" value="Endo/exonu/phosph_ase_sf"/>
</dbReference>
<dbReference type="SUPFAM" id="SSF56219">
    <property type="entry name" value="DNase I-like"/>
    <property type="match status" value="1"/>
</dbReference>
<dbReference type="Pfam" id="PF03372">
    <property type="entry name" value="Exo_endo_phos"/>
    <property type="match status" value="1"/>
</dbReference>
<organism evidence="2 3">
    <name type="scientific">Paspalum notatum var. saurae</name>
    <dbReference type="NCBI Taxonomy" id="547442"/>
    <lineage>
        <taxon>Eukaryota</taxon>
        <taxon>Viridiplantae</taxon>
        <taxon>Streptophyta</taxon>
        <taxon>Embryophyta</taxon>
        <taxon>Tracheophyta</taxon>
        <taxon>Spermatophyta</taxon>
        <taxon>Magnoliopsida</taxon>
        <taxon>Liliopsida</taxon>
        <taxon>Poales</taxon>
        <taxon>Poaceae</taxon>
        <taxon>PACMAD clade</taxon>
        <taxon>Panicoideae</taxon>
        <taxon>Andropogonodae</taxon>
        <taxon>Paspaleae</taxon>
        <taxon>Paspalinae</taxon>
        <taxon>Paspalum</taxon>
    </lineage>
</organism>
<dbReference type="PANTHER" id="PTHR33710">
    <property type="entry name" value="BNAC02G09200D PROTEIN"/>
    <property type="match status" value="1"/>
</dbReference>
<evidence type="ECO:0000313" key="2">
    <source>
        <dbReference type="EMBL" id="WVZ79027.1"/>
    </source>
</evidence>
<dbReference type="AlphaFoldDB" id="A0AAQ3TVQ1"/>
<proteinExistence type="predicted"/>
<dbReference type="Proteomes" id="UP001341281">
    <property type="component" value="Chromosome 06"/>
</dbReference>
<name>A0AAQ3TVQ1_PASNO</name>
<keyword evidence="3" id="KW-1185">Reference proteome</keyword>
<sequence length="247" mass="28529">MEKSQFDQGIGYRLNNFAFKPANGTKGGILLLWNDAFIELSDISIKLFSVSATLTVKSSNTSFLLTAVYGPTRNNRKPTFLHELRRLKPSVGQKWLVLGDFNLIYRARDKNNRNLNLRRMRLFRATLNFCELREISLQNRKFTWSNEHRRPTLVKLDRVFCNESWDLSFDSHGLQALATSISDHCPLLLSSLSGPRQTHPFRFENFWTKIPGFHDEVKKAWVTPTHQAHPVQALHIKLAATARHLRS</sequence>
<accession>A0AAQ3TVQ1</accession>
<protein>
    <recommendedName>
        <fullName evidence="1">Endonuclease/exonuclease/phosphatase domain-containing protein</fullName>
    </recommendedName>
</protein>
<dbReference type="PANTHER" id="PTHR33710:SF48">
    <property type="entry name" value="OS02G0307075 PROTEIN"/>
    <property type="match status" value="1"/>
</dbReference>
<dbReference type="InterPro" id="IPR005135">
    <property type="entry name" value="Endo/exonuclease/phosphatase"/>
</dbReference>
<evidence type="ECO:0000259" key="1">
    <source>
        <dbReference type="Pfam" id="PF03372"/>
    </source>
</evidence>
<dbReference type="Gene3D" id="3.60.10.10">
    <property type="entry name" value="Endonuclease/exonuclease/phosphatase"/>
    <property type="match status" value="1"/>
</dbReference>
<dbReference type="EMBL" id="CP144750">
    <property type="protein sequence ID" value="WVZ79027.1"/>
    <property type="molecule type" value="Genomic_DNA"/>
</dbReference>
<evidence type="ECO:0000313" key="3">
    <source>
        <dbReference type="Proteomes" id="UP001341281"/>
    </source>
</evidence>